<evidence type="ECO:0000313" key="5">
    <source>
        <dbReference type="Proteomes" id="UP000746584"/>
    </source>
</evidence>
<dbReference type="Pfam" id="PF13240">
    <property type="entry name" value="Zn_Ribbon_1"/>
    <property type="match status" value="1"/>
</dbReference>
<organism evidence="4 5">
    <name type="scientific">Curtobacterium luteum</name>
    <dbReference type="NCBI Taxonomy" id="33881"/>
    <lineage>
        <taxon>Bacteria</taxon>
        <taxon>Bacillati</taxon>
        <taxon>Actinomycetota</taxon>
        <taxon>Actinomycetes</taxon>
        <taxon>Micrococcales</taxon>
        <taxon>Microbacteriaceae</taxon>
        <taxon>Curtobacterium</taxon>
    </lineage>
</organism>
<evidence type="ECO:0000256" key="2">
    <source>
        <dbReference type="SAM" id="MobiDB-lite"/>
    </source>
</evidence>
<dbReference type="InterPro" id="IPR026870">
    <property type="entry name" value="Zinc_ribbon_dom"/>
</dbReference>
<feature type="region of interest" description="Disordered" evidence="2">
    <location>
        <begin position="30"/>
        <end position="80"/>
    </location>
</feature>
<comment type="caution">
    <text evidence="4">The sequence shown here is derived from an EMBL/GenBank/DDBJ whole genome shotgun (WGS) entry which is preliminary data.</text>
</comment>
<evidence type="ECO:0000313" key="4">
    <source>
        <dbReference type="EMBL" id="MBM7803110.1"/>
    </source>
</evidence>
<evidence type="ECO:0000259" key="3">
    <source>
        <dbReference type="PROSITE" id="PS50006"/>
    </source>
</evidence>
<dbReference type="PROSITE" id="PS50006">
    <property type="entry name" value="FHA_DOMAIN"/>
    <property type="match status" value="1"/>
</dbReference>
<keyword evidence="1" id="KW-0597">Phosphoprotein</keyword>
<protein>
    <recommendedName>
        <fullName evidence="3">FHA domain-containing protein</fullName>
    </recommendedName>
</protein>
<sequence>MAARCSYCGAELRPNSMFCLACGQLATGGRRSTPVAVGDTADVPPQPSASVPPPPARPGPAPATGLEARRAPITPAPSGALPQLVFTTGQTLLVEEGTVLVGRRPDEIAAREGARAFAVDDPDRSMSRVHAALQFGPDGLRVVDRGSGNGTVLRRGDREDRCPEGLAVELVPGDELWFGSVGARVR</sequence>
<feature type="domain" description="FHA" evidence="3">
    <location>
        <begin position="99"/>
        <end position="153"/>
    </location>
</feature>
<dbReference type="Pfam" id="PF00498">
    <property type="entry name" value="FHA"/>
    <property type="match status" value="1"/>
</dbReference>
<dbReference type="Gene3D" id="2.60.200.20">
    <property type="match status" value="1"/>
</dbReference>
<dbReference type="InterPro" id="IPR008984">
    <property type="entry name" value="SMAD_FHA_dom_sf"/>
</dbReference>
<proteinExistence type="predicted"/>
<name>A0ABS2RVS0_9MICO</name>
<dbReference type="CDD" id="cd00060">
    <property type="entry name" value="FHA"/>
    <property type="match status" value="1"/>
</dbReference>
<evidence type="ECO:0000256" key="1">
    <source>
        <dbReference type="ARBA" id="ARBA00022553"/>
    </source>
</evidence>
<dbReference type="InterPro" id="IPR000253">
    <property type="entry name" value="FHA_dom"/>
</dbReference>
<dbReference type="Proteomes" id="UP000746584">
    <property type="component" value="Unassembled WGS sequence"/>
</dbReference>
<dbReference type="SUPFAM" id="SSF49879">
    <property type="entry name" value="SMAD/FHA domain"/>
    <property type="match status" value="1"/>
</dbReference>
<dbReference type="EMBL" id="JAFBCG010000001">
    <property type="protein sequence ID" value="MBM7803110.1"/>
    <property type="molecule type" value="Genomic_DNA"/>
</dbReference>
<feature type="compositionally biased region" description="Pro residues" evidence="2">
    <location>
        <begin position="44"/>
        <end position="61"/>
    </location>
</feature>
<dbReference type="RefSeq" id="WP_022903349.1">
    <property type="nucleotide sequence ID" value="NZ_BMOI01000003.1"/>
</dbReference>
<gene>
    <name evidence="4" type="ORF">JOE58_002361</name>
</gene>
<keyword evidence="5" id="KW-1185">Reference proteome</keyword>
<accession>A0ABS2RVS0</accession>
<reference evidence="4 5" key="1">
    <citation type="submission" date="2021-01" db="EMBL/GenBank/DDBJ databases">
        <title>Sequencing the genomes of 1000 actinobacteria strains.</title>
        <authorList>
            <person name="Klenk H.-P."/>
        </authorList>
    </citation>
    <scope>NUCLEOTIDE SEQUENCE [LARGE SCALE GENOMIC DNA]</scope>
    <source>
        <strain evidence="4 5">DSM 20542</strain>
    </source>
</reference>